<dbReference type="InterPro" id="IPR041233">
    <property type="entry name" value="Melibiase_C"/>
</dbReference>
<evidence type="ECO:0000256" key="2">
    <source>
        <dbReference type="ARBA" id="ARBA00003969"/>
    </source>
</evidence>
<dbReference type="Pfam" id="PF16499">
    <property type="entry name" value="Melibiase_2"/>
    <property type="match status" value="2"/>
</dbReference>
<dbReference type="PANTHER" id="PTHR11452:SF61">
    <property type="entry name" value="ALPHA-GALACTOSIDASE B-RELATED"/>
    <property type="match status" value="1"/>
</dbReference>
<feature type="domain" description="BTB" evidence="14">
    <location>
        <begin position="543"/>
        <end position="610"/>
    </location>
</feature>
<dbReference type="PANTHER" id="PTHR11452">
    <property type="entry name" value="ALPHA-GALACTOSIDASE/ALPHA-N-ACETYLGALACTOSAMINIDASE"/>
    <property type="match status" value="1"/>
</dbReference>
<dbReference type="Proteomes" id="UP000191672">
    <property type="component" value="Unassembled WGS sequence"/>
</dbReference>
<dbReference type="GO" id="GO:0005975">
    <property type="term" value="P:carbohydrate metabolic process"/>
    <property type="evidence" value="ECO:0007669"/>
    <property type="project" value="InterPro"/>
</dbReference>
<organism evidence="15 16">
    <name type="scientific">Penicillium antarcticum</name>
    <dbReference type="NCBI Taxonomy" id="416450"/>
    <lineage>
        <taxon>Eukaryota</taxon>
        <taxon>Fungi</taxon>
        <taxon>Dikarya</taxon>
        <taxon>Ascomycota</taxon>
        <taxon>Pezizomycotina</taxon>
        <taxon>Eurotiomycetes</taxon>
        <taxon>Eurotiomycetidae</taxon>
        <taxon>Eurotiales</taxon>
        <taxon>Aspergillaceae</taxon>
        <taxon>Penicillium</taxon>
    </lineage>
</organism>
<keyword evidence="9" id="KW-0325">Glycoprotein</keyword>
<evidence type="ECO:0000256" key="13">
    <source>
        <dbReference type="SAM" id="SignalP"/>
    </source>
</evidence>
<comment type="catalytic activity">
    <reaction evidence="1 11">
        <text>Hydrolysis of terminal, non-reducing alpha-D-galactose residues in alpha-D-galactosides, including galactose oligosaccharides, galactomannans and galactolipids.</text>
        <dbReference type="EC" id="3.2.1.22"/>
    </reaction>
</comment>
<keyword evidence="7 11" id="KW-0378">Hydrolase</keyword>
<evidence type="ECO:0000256" key="10">
    <source>
        <dbReference type="ARBA" id="ARBA00023295"/>
    </source>
</evidence>
<protein>
    <recommendedName>
        <fullName evidence="11">Alpha-galactosidase</fullName>
        <ecNumber evidence="11">3.2.1.22</ecNumber>
    </recommendedName>
    <alternativeName>
        <fullName evidence="11">Melibiase</fullName>
    </alternativeName>
</protein>
<gene>
    <name evidence="15" type="ORF">PENANT_c043G09882</name>
</gene>
<evidence type="ECO:0000256" key="9">
    <source>
        <dbReference type="ARBA" id="ARBA00023180"/>
    </source>
</evidence>
<feature type="signal peptide" evidence="13">
    <location>
        <begin position="1"/>
        <end position="19"/>
    </location>
</feature>
<dbReference type="GO" id="GO:0004557">
    <property type="term" value="F:alpha-galactosidase activity"/>
    <property type="evidence" value="ECO:0007669"/>
    <property type="project" value="UniProtKB-EC"/>
</dbReference>
<dbReference type="InterPro" id="IPR017853">
    <property type="entry name" value="GH"/>
</dbReference>
<dbReference type="Pfam" id="PF11913">
    <property type="entry name" value="DUF3431"/>
    <property type="match status" value="1"/>
</dbReference>
<keyword evidence="10 11" id="KW-0326">Glycosidase</keyword>
<dbReference type="PROSITE" id="PS50097">
    <property type="entry name" value="BTB"/>
    <property type="match status" value="1"/>
</dbReference>
<dbReference type="PROSITE" id="PS00512">
    <property type="entry name" value="ALPHA_GALACTOSIDASE"/>
    <property type="match status" value="1"/>
</dbReference>
<evidence type="ECO:0000256" key="5">
    <source>
        <dbReference type="ARBA" id="ARBA00022525"/>
    </source>
</evidence>
<evidence type="ECO:0000256" key="1">
    <source>
        <dbReference type="ARBA" id="ARBA00001255"/>
    </source>
</evidence>
<dbReference type="InterPro" id="IPR000111">
    <property type="entry name" value="Glyco_hydro_27/36_CS"/>
</dbReference>
<evidence type="ECO:0000313" key="16">
    <source>
        <dbReference type="Proteomes" id="UP000191672"/>
    </source>
</evidence>
<feature type="chain" id="PRO_5012799709" description="Alpha-galactosidase" evidence="13">
    <location>
        <begin position="20"/>
        <end position="1590"/>
    </location>
</feature>
<evidence type="ECO:0000259" key="14">
    <source>
        <dbReference type="PROSITE" id="PS50097"/>
    </source>
</evidence>
<feature type="compositionally biased region" description="Acidic residues" evidence="12">
    <location>
        <begin position="826"/>
        <end position="850"/>
    </location>
</feature>
<dbReference type="GO" id="GO:0005576">
    <property type="term" value="C:extracellular region"/>
    <property type="evidence" value="ECO:0007669"/>
    <property type="project" value="UniProtKB-SubCell"/>
</dbReference>
<dbReference type="InterPro" id="IPR013785">
    <property type="entry name" value="Aldolase_TIM"/>
</dbReference>
<keyword evidence="5" id="KW-0964">Secreted</keyword>
<keyword evidence="8 11" id="KW-1015">Disulfide bond</keyword>
<name>A0A1V6PS44_9EURO</name>
<keyword evidence="16" id="KW-1185">Reference proteome</keyword>
<comment type="similarity">
    <text evidence="4 11">Belongs to the glycosyl hydrolase 27 family.</text>
</comment>
<dbReference type="InterPro" id="IPR000210">
    <property type="entry name" value="BTB/POZ_dom"/>
</dbReference>
<accession>A0A1V6PS44</accession>
<evidence type="ECO:0000256" key="11">
    <source>
        <dbReference type="RuleBase" id="RU361168"/>
    </source>
</evidence>
<comment type="subcellular location">
    <subcellularLocation>
        <location evidence="3">Secreted</location>
    </subcellularLocation>
</comment>
<feature type="region of interest" description="Disordered" evidence="12">
    <location>
        <begin position="824"/>
        <end position="850"/>
    </location>
</feature>
<dbReference type="Pfam" id="PF17801">
    <property type="entry name" value="Melibiase_C"/>
    <property type="match status" value="1"/>
</dbReference>
<dbReference type="InterPro" id="IPR002241">
    <property type="entry name" value="Glyco_hydro_27"/>
</dbReference>
<proteinExistence type="inferred from homology"/>
<dbReference type="InterPro" id="IPR013780">
    <property type="entry name" value="Glyco_hydro_b"/>
</dbReference>
<dbReference type="PRINTS" id="PR00740">
    <property type="entry name" value="GLHYDRLASE27"/>
</dbReference>
<dbReference type="SUPFAM" id="SSF51011">
    <property type="entry name" value="Glycosyl hydrolase domain"/>
    <property type="match status" value="1"/>
</dbReference>
<dbReference type="CDD" id="cd14792">
    <property type="entry name" value="GH27"/>
    <property type="match status" value="1"/>
</dbReference>
<sequence>MLGSLSLAVALPLLPAANALVRKDGVGKLPALGWNSWNAFGCDIDSTKIITAANEIVNLGLKDRGYEYVNIDDCWSIKDARNTTDHRIIPDPSKFPDGISGVADQVHELGLKIGIYSSAGETTCAGYPASLGYETVDVQSFAEWGIDYLKYDNCGVPSNWTDTYTDCVPDGNGNFPNGTCPDIDNLAPEGYDWTKSKTYTRYVAMRDALLNADRTILYSLCDWGQADVNSWGNKTGNSWRMSGDITAEWDRISEIANENSFLMNHVNFWGHPDPDMLEVGNGNLTLAENKAHFALWAIMKSPLIIGTALDSIRDEHLVILKNKYLLDFHQDPVVGSPAHPYKWGYNPDWTFDPAHPAEYWSGASSTLQGTLVLMFNSENKTSTRTAMWNEVPELKAHDAYQVIDAWTGKDLGCVKKQYSASLESHDVAVDLFLGQEVLVTKRAEKYNDYIELNLKERKSTGEVEKFMARSSSRFQGYVFHYVEEQSIIRGKYQFTVKTIAMVRTIQCTPHAGLPKVWLGFGEIGHRQSQLQAKQDSYFNQIAPDIRFVHRDDQVSFWDLHRDVLFRQAQWFPWKYKDQTVREFVLPSIVQLDQVPKLMQFLYTGDYSIEREDLRRYKMSENPQACINCPQLATLLYIHSDMVRTASFLGIKDLQTLAFVRFRALLDAAPVSVLRHAIRQVYSHGRMCPATHHSNGFPMLSMASCDYRPQMVLPAVLRWCGYYRLHPEWIFVNGRLKHFGEQQFTQLRQNLPEFDAHLTRGLFLDTIDATVPIMLLYGESRPIRTVDPTNRPEIMSMKSNTCRSNYQYATFLQPLPFESPKNMQEQELVDSDTEMSNSPEDDQEPLLEEEECQQSLSANRRITRLMARMTNKKSAIAANTKLRVAKKQQKTTKSVVRPPKNFTPAQATRFLAQTHFNNFRSAKTLDRSQSNFPAATTDNSHSHIPTLEEVNADNHLQNIGTNIDLDNVRWTEYLNAPLTVAHLALANKGLQTAVARIPSLPANDFGSGLQNLASHRDNHILKNLFNGPSEPRLTGVDALLNASPTSLNTSLNDLANLDIQVSNKPIGNLPDVDLHDWFSSEVLSKSEANISGGIIFPGIDHTGVGLSLPAITQEISPEWTTSEEVTIFRMHAPEREKILWPDEINLDFRNGTQAPAQDSGFDDFEKTFWNDTVGHGLTWVPAGMSHHDYCIDLLCQILEMLEDDGLTTRPEAMVNYMMQIFPDVDMSVMVQNLIDALPEEYKFPNIALRDNTYTEQNAQSSGSEQSETLTDQIEALTDADRAEYGSDASSFENTAVLLLLLFYQLILDHEVINLDGWSISGILEADDKDRFVPDPIPEKELVFAAMSTSNMSWVEESLPDWRANIYRADSKSGLTVPMNKGNEAMVYLTYIIDRYWTLPKTSVFLHGGRYQWHVDNPLYDSVISIAHLNHAFVQEAGYVNLRCTWMVGCPSELEPARYLRERPDDHGHPTAMEYPDRFMELFPRAEVPEVVGTPCCSQFALSKAKIHERSLEDYVRLQRWVMETDLDSGTSGRILEYSWHMIFGKPAQYCLDQKECYCRTYGYCNMTDEEMQNQWVWRGLVLPQGWPETDV</sequence>
<evidence type="ECO:0000256" key="7">
    <source>
        <dbReference type="ARBA" id="ARBA00022801"/>
    </source>
</evidence>
<dbReference type="EC" id="3.2.1.22" evidence="11"/>
<dbReference type="STRING" id="416450.A0A1V6PS44"/>
<evidence type="ECO:0000256" key="8">
    <source>
        <dbReference type="ARBA" id="ARBA00023157"/>
    </source>
</evidence>
<dbReference type="InterPro" id="IPR021838">
    <property type="entry name" value="DUF3431"/>
</dbReference>
<reference evidence="16" key="1">
    <citation type="journal article" date="2017" name="Nat. Microbiol.">
        <title>Global analysis of biosynthetic gene clusters reveals vast potential of secondary metabolite production in Penicillium species.</title>
        <authorList>
            <person name="Nielsen J.C."/>
            <person name="Grijseels S."/>
            <person name="Prigent S."/>
            <person name="Ji B."/>
            <person name="Dainat J."/>
            <person name="Nielsen K.F."/>
            <person name="Frisvad J.C."/>
            <person name="Workman M."/>
            <person name="Nielsen J."/>
        </authorList>
    </citation>
    <scope>NUCLEOTIDE SEQUENCE [LARGE SCALE GENOMIC DNA]</scope>
    <source>
        <strain evidence="16">IBT 31811</strain>
    </source>
</reference>
<evidence type="ECO:0000313" key="15">
    <source>
        <dbReference type="EMBL" id="OQD79849.1"/>
    </source>
</evidence>
<evidence type="ECO:0000256" key="12">
    <source>
        <dbReference type="SAM" id="MobiDB-lite"/>
    </source>
</evidence>
<keyword evidence="6 13" id="KW-0732">Signal</keyword>
<evidence type="ECO:0000256" key="4">
    <source>
        <dbReference type="ARBA" id="ARBA00009743"/>
    </source>
</evidence>
<evidence type="ECO:0000256" key="6">
    <source>
        <dbReference type="ARBA" id="ARBA00022729"/>
    </source>
</evidence>
<comment type="function">
    <text evidence="2">Hydrolyzes a variety of simple alpha-D-galactoside as well as more complex molecules such as oligosaccharides and polysaccharides.</text>
</comment>
<comment type="caution">
    <text evidence="15">The sequence shown here is derived from an EMBL/GenBank/DDBJ whole genome shotgun (WGS) entry which is preliminary data.</text>
</comment>
<dbReference type="SUPFAM" id="SSF51445">
    <property type="entry name" value="(Trans)glycosidases"/>
    <property type="match status" value="1"/>
</dbReference>
<dbReference type="EMBL" id="MDYN01000043">
    <property type="protein sequence ID" value="OQD79849.1"/>
    <property type="molecule type" value="Genomic_DNA"/>
</dbReference>
<dbReference type="Gene3D" id="2.60.40.1180">
    <property type="entry name" value="Golgi alpha-mannosidase II"/>
    <property type="match status" value="1"/>
</dbReference>
<evidence type="ECO:0000256" key="3">
    <source>
        <dbReference type="ARBA" id="ARBA00004613"/>
    </source>
</evidence>
<dbReference type="Gene3D" id="3.20.20.70">
    <property type="entry name" value="Aldolase class I"/>
    <property type="match status" value="1"/>
</dbReference>